<feature type="transmembrane region" description="Helical" evidence="2">
    <location>
        <begin position="7"/>
        <end position="29"/>
    </location>
</feature>
<name>A0ABT9VKX4_9BACI</name>
<dbReference type="SMART" id="SM00228">
    <property type="entry name" value="PDZ"/>
    <property type="match status" value="1"/>
</dbReference>
<evidence type="ECO:0000256" key="1">
    <source>
        <dbReference type="PROSITE-ProRule" id="PRU01122"/>
    </source>
</evidence>
<evidence type="ECO:0000313" key="4">
    <source>
        <dbReference type="EMBL" id="MDQ0161619.1"/>
    </source>
</evidence>
<gene>
    <name evidence="4" type="ORF">J2S06_000689</name>
</gene>
<evidence type="ECO:0000313" key="5">
    <source>
        <dbReference type="Proteomes" id="UP001225646"/>
    </source>
</evidence>
<keyword evidence="2" id="KW-0812">Transmembrane</keyword>
<dbReference type="EC" id="3.4.21.53" evidence="1"/>
<organism evidence="4 5">
    <name type="scientific">Aeribacillus alveayuensis</name>
    <dbReference type="NCBI Taxonomy" id="279215"/>
    <lineage>
        <taxon>Bacteria</taxon>
        <taxon>Bacillati</taxon>
        <taxon>Bacillota</taxon>
        <taxon>Bacilli</taxon>
        <taxon>Bacillales</taxon>
        <taxon>Bacillaceae</taxon>
        <taxon>Aeribacillus</taxon>
    </lineage>
</organism>
<keyword evidence="2" id="KW-0472">Membrane</keyword>
<evidence type="ECO:0000256" key="2">
    <source>
        <dbReference type="SAM" id="Phobius"/>
    </source>
</evidence>
<dbReference type="Pfam" id="PF05362">
    <property type="entry name" value="Lon_C"/>
    <property type="match status" value="1"/>
</dbReference>
<dbReference type="SUPFAM" id="SSF54211">
    <property type="entry name" value="Ribosomal protein S5 domain 2-like"/>
    <property type="match status" value="1"/>
</dbReference>
<keyword evidence="1" id="KW-0720">Serine protease</keyword>
<dbReference type="EMBL" id="JAUSTR010000001">
    <property type="protein sequence ID" value="MDQ0161619.1"/>
    <property type="molecule type" value="Genomic_DNA"/>
</dbReference>
<dbReference type="NCBIfam" id="NF041438">
    <property type="entry name" value="SepM_fam_S16"/>
    <property type="match status" value="1"/>
</dbReference>
<dbReference type="SUPFAM" id="SSF50156">
    <property type="entry name" value="PDZ domain-like"/>
    <property type="match status" value="1"/>
</dbReference>
<dbReference type="Proteomes" id="UP001225646">
    <property type="component" value="Unassembled WGS sequence"/>
</dbReference>
<keyword evidence="1" id="KW-0645">Protease</keyword>
<dbReference type="InterPro" id="IPR027065">
    <property type="entry name" value="Lon_Prtase"/>
</dbReference>
<dbReference type="Gene3D" id="2.30.42.10">
    <property type="match status" value="1"/>
</dbReference>
<proteinExistence type="inferred from homology"/>
<dbReference type="InterPro" id="IPR001478">
    <property type="entry name" value="PDZ"/>
</dbReference>
<dbReference type="InterPro" id="IPR014721">
    <property type="entry name" value="Ribsml_uS5_D2-typ_fold_subgr"/>
</dbReference>
<dbReference type="RefSeq" id="WP_044896137.1">
    <property type="nucleotide sequence ID" value="NZ_JAUSTR010000001.1"/>
</dbReference>
<feature type="active site" evidence="1">
    <location>
        <position position="279"/>
    </location>
</feature>
<dbReference type="Gene3D" id="3.30.230.10">
    <property type="match status" value="1"/>
</dbReference>
<comment type="catalytic activity">
    <reaction evidence="1">
        <text>Hydrolysis of proteins in presence of ATP.</text>
        <dbReference type="EC" id="3.4.21.53"/>
    </reaction>
</comment>
<keyword evidence="2" id="KW-1133">Transmembrane helix</keyword>
<dbReference type="PANTHER" id="PTHR10046">
    <property type="entry name" value="ATP DEPENDENT LON PROTEASE FAMILY MEMBER"/>
    <property type="match status" value="1"/>
</dbReference>
<dbReference type="InterPro" id="IPR008269">
    <property type="entry name" value="Lon_proteolytic"/>
</dbReference>
<protein>
    <recommendedName>
        <fullName evidence="1">endopeptidase La</fullName>
        <ecNumber evidence="1">3.4.21.53</ecNumber>
    </recommendedName>
</protein>
<dbReference type="PROSITE" id="PS51786">
    <property type="entry name" value="LON_PROTEOLYTIC"/>
    <property type="match status" value="1"/>
</dbReference>
<reference evidence="4 5" key="1">
    <citation type="submission" date="2023-07" db="EMBL/GenBank/DDBJ databases">
        <title>Genomic Encyclopedia of Type Strains, Phase IV (KMG-IV): sequencing the most valuable type-strain genomes for metagenomic binning, comparative biology and taxonomic classification.</title>
        <authorList>
            <person name="Goeker M."/>
        </authorList>
    </citation>
    <scope>NUCLEOTIDE SEQUENCE [LARGE SCALE GENOMIC DNA]</scope>
    <source>
        <strain evidence="4 5">DSM 19092</strain>
    </source>
</reference>
<keyword evidence="5" id="KW-1185">Reference proteome</keyword>
<dbReference type="Pfam" id="PF13180">
    <property type="entry name" value="PDZ_2"/>
    <property type="match status" value="1"/>
</dbReference>
<comment type="caution">
    <text evidence="4">The sequence shown here is derived from an EMBL/GenBank/DDBJ whole genome shotgun (WGS) entry which is preliminary data.</text>
</comment>
<dbReference type="InterPro" id="IPR020568">
    <property type="entry name" value="Ribosomal_Su5_D2-typ_SF"/>
</dbReference>
<accession>A0ABT9VKX4</accession>
<feature type="active site" evidence="1">
    <location>
        <position position="234"/>
    </location>
</feature>
<comment type="similarity">
    <text evidence="1">Belongs to the peptidase S16 family.</text>
</comment>
<feature type="domain" description="Lon proteolytic" evidence="3">
    <location>
        <begin position="229"/>
        <end position="332"/>
    </location>
</feature>
<sequence length="333" mass="37343">MKNKHLIRTLILIVIAVFLSTFVKIPFYVTKPGMATSLKQMVQVENGHHEEGSIYLTTVKITRANPFTYLWAHTQKYYEVFPDEQVKYDGESDEQYIERQIHIMEASQQAAIVVAYKKANKQITYKNNGIMVMQTIEKMPAAKKLKVGDRITHVDGKFIETEEDFIHYVQSKNEGDVITITFQRDGKERKTKIQLAPFPNEPEKIGVGISIMTDKEIMTTPSVELDTKSIGGPSAGLMMALEIYNQLTEEDITKGHKIAGTGTINENGDVGVIGGISQKVVAADKEGIEIFFAPKEGGNYDKAIKTAKEIKSDMKIIPVETFDDAVNYLQTLN</sequence>
<dbReference type="InterPro" id="IPR036034">
    <property type="entry name" value="PDZ_sf"/>
</dbReference>
<keyword evidence="1" id="KW-0378">Hydrolase</keyword>
<evidence type="ECO:0000259" key="3">
    <source>
        <dbReference type="PROSITE" id="PS51786"/>
    </source>
</evidence>